<name>A0A2P2MHX6_RHIMU</name>
<reference evidence="1" key="1">
    <citation type="submission" date="2018-02" db="EMBL/GenBank/DDBJ databases">
        <title>Rhizophora mucronata_Transcriptome.</title>
        <authorList>
            <person name="Meera S.P."/>
            <person name="Sreeshan A."/>
            <person name="Augustine A."/>
        </authorList>
    </citation>
    <scope>NUCLEOTIDE SEQUENCE</scope>
    <source>
        <tissue evidence="1">Leaf</tissue>
    </source>
</reference>
<sequence length="35" mass="4071">MTSLNNMEWQAPLENCFIIIISRHDTLSEFKPPGH</sequence>
<proteinExistence type="predicted"/>
<protein>
    <submittedName>
        <fullName evidence="1">Nuclear pore complex protein Nup205</fullName>
    </submittedName>
</protein>
<accession>A0A2P2MHX6</accession>
<dbReference type="AlphaFoldDB" id="A0A2P2MHX6"/>
<organism evidence="1">
    <name type="scientific">Rhizophora mucronata</name>
    <name type="common">Asiatic mangrove</name>
    <dbReference type="NCBI Taxonomy" id="61149"/>
    <lineage>
        <taxon>Eukaryota</taxon>
        <taxon>Viridiplantae</taxon>
        <taxon>Streptophyta</taxon>
        <taxon>Embryophyta</taxon>
        <taxon>Tracheophyta</taxon>
        <taxon>Spermatophyta</taxon>
        <taxon>Magnoliopsida</taxon>
        <taxon>eudicotyledons</taxon>
        <taxon>Gunneridae</taxon>
        <taxon>Pentapetalae</taxon>
        <taxon>rosids</taxon>
        <taxon>fabids</taxon>
        <taxon>Malpighiales</taxon>
        <taxon>Rhizophoraceae</taxon>
        <taxon>Rhizophora</taxon>
    </lineage>
</organism>
<dbReference type="EMBL" id="GGEC01049298">
    <property type="protein sequence ID" value="MBX29782.1"/>
    <property type="molecule type" value="Transcribed_RNA"/>
</dbReference>
<evidence type="ECO:0000313" key="1">
    <source>
        <dbReference type="EMBL" id="MBX29782.1"/>
    </source>
</evidence>